<reference evidence="7 8" key="1">
    <citation type="journal article" date="2016" name="Nat. Commun.">
        <title>Thousands of microbial genomes shed light on interconnected biogeochemical processes in an aquifer system.</title>
        <authorList>
            <person name="Anantharaman K."/>
            <person name="Brown C.T."/>
            <person name="Hug L.A."/>
            <person name="Sharon I."/>
            <person name="Castelle C.J."/>
            <person name="Probst A.J."/>
            <person name="Thomas B.C."/>
            <person name="Singh A."/>
            <person name="Wilkins M.J."/>
            <person name="Karaoz U."/>
            <person name="Brodie E.L."/>
            <person name="Williams K.H."/>
            <person name="Hubbard S.S."/>
            <person name="Banfield J.F."/>
        </authorList>
    </citation>
    <scope>NUCLEOTIDE SEQUENCE [LARGE SCALE GENOMIC DNA]</scope>
</reference>
<feature type="transmembrane region" description="Helical" evidence="5">
    <location>
        <begin position="273"/>
        <end position="294"/>
    </location>
</feature>
<comment type="subcellular location">
    <subcellularLocation>
        <location evidence="1">Membrane</location>
        <topology evidence="1">Multi-pass membrane protein</topology>
    </subcellularLocation>
</comment>
<evidence type="ECO:0000313" key="7">
    <source>
        <dbReference type="EMBL" id="OGN07298.1"/>
    </source>
</evidence>
<feature type="transmembrane region" description="Helical" evidence="5">
    <location>
        <begin position="300"/>
        <end position="318"/>
    </location>
</feature>
<feature type="transmembrane region" description="Helical" evidence="5">
    <location>
        <begin position="241"/>
        <end position="261"/>
    </location>
</feature>
<dbReference type="InterPro" id="IPR051533">
    <property type="entry name" value="WaaL-like"/>
</dbReference>
<feature type="transmembrane region" description="Helical" evidence="5">
    <location>
        <begin position="429"/>
        <end position="453"/>
    </location>
</feature>
<dbReference type="Pfam" id="PF04932">
    <property type="entry name" value="Wzy_C"/>
    <property type="match status" value="1"/>
</dbReference>
<keyword evidence="3 5" id="KW-1133">Transmembrane helix</keyword>
<feature type="transmembrane region" description="Helical" evidence="5">
    <location>
        <begin position="330"/>
        <end position="352"/>
    </location>
</feature>
<dbReference type="EMBL" id="MGJN01000007">
    <property type="protein sequence ID" value="OGN07298.1"/>
    <property type="molecule type" value="Genomic_DNA"/>
</dbReference>
<comment type="caution">
    <text evidence="7">The sequence shown here is derived from an EMBL/GenBank/DDBJ whole genome shotgun (WGS) entry which is preliminary data.</text>
</comment>
<organism evidence="7 8">
    <name type="scientific">Candidatus Yanofskybacteria bacterium RIFCSPHIGHO2_02_FULL_38_22b</name>
    <dbReference type="NCBI Taxonomy" id="1802673"/>
    <lineage>
        <taxon>Bacteria</taxon>
        <taxon>Candidatus Yanofskyibacteriota</taxon>
    </lineage>
</organism>
<keyword evidence="4 5" id="KW-0472">Membrane</keyword>
<feature type="transmembrane region" description="Helical" evidence="5">
    <location>
        <begin position="162"/>
        <end position="185"/>
    </location>
</feature>
<dbReference type="PANTHER" id="PTHR37422">
    <property type="entry name" value="TEICHURONIC ACID BIOSYNTHESIS PROTEIN TUAE"/>
    <property type="match status" value="1"/>
</dbReference>
<feature type="domain" description="O-antigen ligase-related" evidence="6">
    <location>
        <begin position="287"/>
        <end position="445"/>
    </location>
</feature>
<dbReference type="GO" id="GO:0016020">
    <property type="term" value="C:membrane"/>
    <property type="evidence" value="ECO:0007669"/>
    <property type="project" value="UniProtKB-SubCell"/>
</dbReference>
<feature type="transmembrane region" description="Helical" evidence="5">
    <location>
        <begin position="465"/>
        <end position="485"/>
    </location>
</feature>
<dbReference type="InterPro" id="IPR007016">
    <property type="entry name" value="O-antigen_ligase-rel_domated"/>
</dbReference>
<feature type="transmembrane region" description="Helical" evidence="5">
    <location>
        <begin position="131"/>
        <end position="150"/>
    </location>
</feature>
<gene>
    <name evidence="7" type="ORF">A3B86_00905</name>
</gene>
<name>A0A1F8F3Q0_9BACT</name>
<dbReference type="Proteomes" id="UP000176834">
    <property type="component" value="Unassembled WGS sequence"/>
</dbReference>
<sequence>MEKKSTSLNKVFITQLVLFGLIITGLLPRETAILLAVGLIIYLATAKIEDATIFFVRSIPFFIAIPIMETYDNLNIWRILSIILFLKLAHITGLKYFLRIKEFSKESKLLAILFVFAVLSIIPAVDKGEAVKRIIYFVNLSLVGMVIYYLAEKSVEFKKRLIKNITIPVTIVVIVGFIQVASTYFTDIYQFMRIWGEGIQMRQFGVLWSEIAVRLGNTWFAYYGEQLSLRVFSLFPDSHSFPQFVLLGLPALFAVSILKLTSNPEKYNILKKFINTRVSMNVVWVPLALLITILSGTRGIWAASVGVIIIILGVIFWMHRTRVKSYYKNIFKYISLYMIAFFMLFAVAYPIFVSPQFLLSKGDWGLFGERIKSIIDFGETSNSQRIEIWKASLESIKERPLLGVGIGNFPMVLDQRIFLARAGSSAHNIYLHVASEMGILALVTVIWFLWLVFKKSYENFVSEKDPLLVSYFAATILFVPWVLIYSLTDVALFDERSFLLFITTLSLILAIKNPD</sequence>
<protein>
    <recommendedName>
        <fullName evidence="6">O-antigen ligase-related domain-containing protein</fullName>
    </recommendedName>
</protein>
<accession>A0A1F8F3Q0</accession>
<proteinExistence type="predicted"/>
<evidence type="ECO:0000256" key="3">
    <source>
        <dbReference type="ARBA" id="ARBA00022989"/>
    </source>
</evidence>
<evidence type="ECO:0000313" key="8">
    <source>
        <dbReference type="Proteomes" id="UP000176834"/>
    </source>
</evidence>
<feature type="transmembrane region" description="Helical" evidence="5">
    <location>
        <begin position="74"/>
        <end position="97"/>
    </location>
</feature>
<dbReference type="PANTHER" id="PTHR37422:SF13">
    <property type="entry name" value="LIPOPOLYSACCHARIDE BIOSYNTHESIS PROTEIN PA4999-RELATED"/>
    <property type="match status" value="1"/>
</dbReference>
<feature type="transmembrane region" description="Helical" evidence="5">
    <location>
        <begin position="109"/>
        <end position="125"/>
    </location>
</feature>
<feature type="transmembrane region" description="Helical" evidence="5">
    <location>
        <begin position="12"/>
        <end position="44"/>
    </location>
</feature>
<evidence type="ECO:0000256" key="2">
    <source>
        <dbReference type="ARBA" id="ARBA00022692"/>
    </source>
</evidence>
<evidence type="ECO:0000256" key="1">
    <source>
        <dbReference type="ARBA" id="ARBA00004141"/>
    </source>
</evidence>
<evidence type="ECO:0000259" key="6">
    <source>
        <dbReference type="Pfam" id="PF04932"/>
    </source>
</evidence>
<evidence type="ECO:0000256" key="4">
    <source>
        <dbReference type="ARBA" id="ARBA00023136"/>
    </source>
</evidence>
<evidence type="ECO:0000256" key="5">
    <source>
        <dbReference type="SAM" id="Phobius"/>
    </source>
</evidence>
<dbReference type="AlphaFoldDB" id="A0A1F8F3Q0"/>
<keyword evidence="2 5" id="KW-0812">Transmembrane</keyword>